<evidence type="ECO:0008006" key="3">
    <source>
        <dbReference type="Google" id="ProtNLM"/>
    </source>
</evidence>
<gene>
    <name evidence="1" type="ORF">FFZ77_02980</name>
</gene>
<protein>
    <recommendedName>
        <fullName evidence="3">Tetratricopeptide repeat protein</fullName>
    </recommendedName>
</protein>
<proteinExistence type="predicted"/>
<accession>A0ABW9NMW6</accession>
<comment type="caution">
    <text evidence="1">The sequence shown here is derived from an EMBL/GenBank/DDBJ whole genome shotgun (WGS) entry which is preliminary data.</text>
</comment>
<dbReference type="RefSeq" id="WP_194292417.1">
    <property type="nucleotide sequence ID" value="NZ_VDEQ01000026.1"/>
</dbReference>
<name>A0ABW9NMW6_9ACTN</name>
<evidence type="ECO:0000313" key="1">
    <source>
        <dbReference type="EMBL" id="MQS34622.1"/>
    </source>
</evidence>
<sequence>ADPRAHALALEGLAGVEALDGDHAGAARLLGRAAALRSSVGVPLPEAERGDVDRIGAAARAALGDAEFGSEFRAGEREALKGAEAPRYPETL</sequence>
<evidence type="ECO:0000313" key="2">
    <source>
        <dbReference type="Proteomes" id="UP000460558"/>
    </source>
</evidence>
<keyword evidence="2" id="KW-1185">Reference proteome</keyword>
<feature type="non-terminal residue" evidence="1">
    <location>
        <position position="1"/>
    </location>
</feature>
<reference evidence="1 2" key="1">
    <citation type="submission" date="2019-06" db="EMBL/GenBank/DDBJ databases">
        <title>Comparative genomics and metabolomics analyses of clavulanic acid producing Streptomyces species provides insight into specialized metabolism and evolution of beta-lactam biosynthetic gene clusters.</title>
        <authorList>
            <person name="Moore M.A."/>
            <person name="Cruz-Morales P."/>
            <person name="Barona Gomez F."/>
            <person name="Kapil T."/>
        </authorList>
    </citation>
    <scope>NUCLEOTIDE SEQUENCE [LARGE SCALE GENOMIC DNA]</scope>
    <source>
        <strain evidence="1 2">T-272</strain>
    </source>
</reference>
<organism evidence="1 2">
    <name type="scientific">Streptomyces katsurahamanus</name>
    <dbReference type="NCBI Taxonomy" id="2577098"/>
    <lineage>
        <taxon>Bacteria</taxon>
        <taxon>Bacillati</taxon>
        <taxon>Actinomycetota</taxon>
        <taxon>Actinomycetes</taxon>
        <taxon>Kitasatosporales</taxon>
        <taxon>Streptomycetaceae</taxon>
        <taxon>Streptomyces</taxon>
    </lineage>
</organism>
<dbReference type="Proteomes" id="UP000460558">
    <property type="component" value="Unassembled WGS sequence"/>
</dbReference>
<dbReference type="EMBL" id="VDEQ01000026">
    <property type="protein sequence ID" value="MQS34622.1"/>
    <property type="molecule type" value="Genomic_DNA"/>
</dbReference>